<evidence type="ECO:0000313" key="1">
    <source>
        <dbReference type="EMBL" id="GAA0378159.1"/>
    </source>
</evidence>
<sequence length="241" mass="25623">MGNGFKDLKINGIGQVAGGVYGKIVADGLATINGDVVCDSLTSNGTLKVKKSIEAGKLRMNGTGSASESIRGGELRVDGMLKVDGHVRFVEMDINGMLTVSGEIAGEHAKVDGGMKTRENAEFESLKVHGQIRAGGMINAGELEILLEGNSQAREIGGERIVVKRKLASPRRLLSLLSSSLAARLTADSIEGDIVELEETRATIVRGNIVKIGPGCEIEQIEYRQHCEIDPRASVRSAEQV</sequence>
<reference evidence="2" key="1">
    <citation type="journal article" date="2019" name="Int. J. Syst. Evol. Microbiol.">
        <title>The Global Catalogue of Microorganisms (GCM) 10K type strain sequencing project: providing services to taxonomists for standard genome sequencing and annotation.</title>
        <authorList>
            <consortium name="The Broad Institute Genomics Platform"/>
            <consortium name="The Broad Institute Genome Sequencing Center for Infectious Disease"/>
            <person name="Wu L."/>
            <person name="Ma J."/>
        </authorList>
    </citation>
    <scope>NUCLEOTIDE SEQUENCE [LARGE SCALE GENOMIC DNA]</scope>
    <source>
        <strain evidence="2">JCM 12774</strain>
    </source>
</reference>
<dbReference type="EMBL" id="BAAACX010000005">
    <property type="protein sequence ID" value="GAA0378159.1"/>
    <property type="molecule type" value="Genomic_DNA"/>
</dbReference>
<dbReference type="Proteomes" id="UP001500340">
    <property type="component" value="Unassembled WGS sequence"/>
</dbReference>
<evidence type="ECO:0000313" key="2">
    <source>
        <dbReference type="Proteomes" id="UP001500340"/>
    </source>
</evidence>
<accession>A0ABP3HUA2</accession>
<proteinExistence type="predicted"/>
<dbReference type="RefSeq" id="WP_343857482.1">
    <property type="nucleotide sequence ID" value="NZ_BAAACX010000005.1"/>
</dbReference>
<organism evidence="1 2">
    <name type="scientific">Paenibacillus motobuensis</name>
    <dbReference type="NCBI Taxonomy" id="295324"/>
    <lineage>
        <taxon>Bacteria</taxon>
        <taxon>Bacillati</taxon>
        <taxon>Bacillota</taxon>
        <taxon>Bacilli</taxon>
        <taxon>Bacillales</taxon>
        <taxon>Paenibacillaceae</taxon>
        <taxon>Paenibacillus</taxon>
    </lineage>
</organism>
<protein>
    <submittedName>
        <fullName evidence="1">Polymer-forming cytoskeletal protein</fullName>
    </submittedName>
</protein>
<name>A0ABP3HUA2_9BACL</name>
<gene>
    <name evidence="1" type="ORF">GCM10008933_06760</name>
</gene>
<comment type="caution">
    <text evidence="1">The sequence shown here is derived from an EMBL/GenBank/DDBJ whole genome shotgun (WGS) entry which is preliminary data.</text>
</comment>
<keyword evidence="2" id="KW-1185">Reference proteome</keyword>